<reference evidence="2 3" key="1">
    <citation type="submission" date="2018-06" db="EMBL/GenBank/DDBJ databases">
        <authorList>
            <consortium name="Pathogen Informatics"/>
            <person name="Doyle S."/>
        </authorList>
    </citation>
    <scope>NUCLEOTIDE SEQUENCE [LARGE SCALE GENOMIC DNA]</scope>
    <source>
        <strain evidence="2 3">NCTC11967</strain>
    </source>
</reference>
<accession>A0AB38G0V9</accession>
<evidence type="ECO:0000313" key="3">
    <source>
        <dbReference type="Proteomes" id="UP000251313"/>
    </source>
</evidence>
<dbReference type="PANTHER" id="PTHR40278:SF1">
    <property type="entry name" value="DNA UTILIZATION PROTEIN HOFN"/>
    <property type="match status" value="1"/>
</dbReference>
<dbReference type="Proteomes" id="UP000251313">
    <property type="component" value="Unassembled WGS sequence"/>
</dbReference>
<dbReference type="EMBL" id="UAVL01000018">
    <property type="protein sequence ID" value="SQA64448.1"/>
    <property type="molecule type" value="Genomic_DNA"/>
</dbReference>
<evidence type="ECO:0000313" key="2">
    <source>
        <dbReference type="EMBL" id="SQA64448.1"/>
    </source>
</evidence>
<dbReference type="Pfam" id="PF05137">
    <property type="entry name" value="PilN"/>
    <property type="match status" value="1"/>
</dbReference>
<dbReference type="AlphaFoldDB" id="A0AB38G0V9"/>
<dbReference type="RefSeq" id="WP_038253894.1">
    <property type="nucleotide sequence ID" value="NZ_JAQOLS010000009.1"/>
</dbReference>
<name>A0AB38G0V9_9ENTR</name>
<evidence type="ECO:0000256" key="1">
    <source>
        <dbReference type="SAM" id="Phobius"/>
    </source>
</evidence>
<sequence length="175" mass="20328">MTVVNFLPWRENQRQQCLRLWGLLFGGTVLVTILLWFALGVEQRTLLAVTHVHKASQALLTKALTQREAELRLGLKKQEVHQHLQWRREQTRAWQQRFLVIAERCPQPVWLTEIDWQKGRLILDGFSVSFPALASLTSALRDIPGLSAATMGKTHRDNTRWQFRLHMEGKDESSH</sequence>
<keyword evidence="1" id="KW-0472">Membrane</keyword>
<comment type="caution">
    <text evidence="2">The sequence shown here is derived from an EMBL/GenBank/DDBJ whole genome shotgun (WGS) entry which is preliminary data.</text>
</comment>
<feature type="transmembrane region" description="Helical" evidence="1">
    <location>
        <begin position="20"/>
        <end position="39"/>
    </location>
</feature>
<dbReference type="PANTHER" id="PTHR40278">
    <property type="entry name" value="DNA UTILIZATION PROTEIN HOFN"/>
    <property type="match status" value="1"/>
</dbReference>
<gene>
    <name evidence="2" type="ORF">NCTC11967_03550</name>
</gene>
<proteinExistence type="predicted"/>
<keyword evidence="1" id="KW-1133">Transmembrane helix</keyword>
<protein>
    <submittedName>
        <fullName evidence="2">Fimbrial assembly protein (PilN)</fullName>
    </submittedName>
</protein>
<dbReference type="InterPro" id="IPR007813">
    <property type="entry name" value="PilN"/>
</dbReference>
<dbReference type="InterPro" id="IPR052534">
    <property type="entry name" value="Extracell_DNA_Util/SecSys_Comp"/>
</dbReference>
<organism evidence="2 3">
    <name type="scientific">Yokenella regensburgei</name>
    <dbReference type="NCBI Taxonomy" id="158877"/>
    <lineage>
        <taxon>Bacteria</taxon>
        <taxon>Pseudomonadati</taxon>
        <taxon>Pseudomonadota</taxon>
        <taxon>Gammaproteobacteria</taxon>
        <taxon>Enterobacterales</taxon>
        <taxon>Enterobacteriaceae</taxon>
        <taxon>Yokenella</taxon>
    </lineage>
</organism>
<keyword evidence="1" id="KW-0812">Transmembrane</keyword>